<dbReference type="EMBL" id="CP055900">
    <property type="protein sequence ID" value="QKX59330.1"/>
    <property type="molecule type" value="Genomic_DNA"/>
</dbReference>
<evidence type="ECO:0000256" key="4">
    <source>
        <dbReference type="ARBA" id="ARBA00022807"/>
    </source>
</evidence>
<name>A0A7H8QZ03_TALRU</name>
<dbReference type="Pfam" id="PF03473">
    <property type="entry name" value="MOSC"/>
    <property type="match status" value="1"/>
</dbReference>
<dbReference type="OrthoDB" id="17255at2759"/>
<dbReference type="PROSITE" id="PS51340">
    <property type="entry name" value="MOSC"/>
    <property type="match status" value="1"/>
</dbReference>
<dbReference type="SUPFAM" id="SSF50800">
    <property type="entry name" value="PK beta-barrel domain-like"/>
    <property type="match status" value="1"/>
</dbReference>
<dbReference type="Proteomes" id="UP000509510">
    <property type="component" value="Chromosome III"/>
</dbReference>
<dbReference type="Pfam" id="PF03476">
    <property type="entry name" value="MOSC_N"/>
    <property type="match status" value="1"/>
</dbReference>
<dbReference type="Gene3D" id="3.40.630.20">
    <property type="entry name" value="Peptidase C15, pyroglutamyl peptidase I-like"/>
    <property type="match status" value="1"/>
</dbReference>
<evidence type="ECO:0000256" key="1">
    <source>
        <dbReference type="ARBA" id="ARBA00006641"/>
    </source>
</evidence>
<dbReference type="GO" id="GO:0030151">
    <property type="term" value="F:molybdenum ion binding"/>
    <property type="evidence" value="ECO:0007669"/>
    <property type="project" value="InterPro"/>
</dbReference>
<keyword evidence="4" id="KW-0788">Thiol protease</keyword>
<evidence type="ECO:0000259" key="5">
    <source>
        <dbReference type="PROSITE" id="PS51340"/>
    </source>
</evidence>
<proteinExistence type="inferred from homology"/>
<dbReference type="InterPro" id="IPR036440">
    <property type="entry name" value="Peptidase_C15-like_sf"/>
</dbReference>
<dbReference type="GO" id="GO:0006508">
    <property type="term" value="P:proteolysis"/>
    <property type="evidence" value="ECO:0007669"/>
    <property type="project" value="UniProtKB-KW"/>
</dbReference>
<dbReference type="InterPro" id="IPR005303">
    <property type="entry name" value="MOCOS_middle"/>
</dbReference>
<dbReference type="InterPro" id="IPR016125">
    <property type="entry name" value="Peptidase_C15-like"/>
</dbReference>
<feature type="non-terminal residue" evidence="6">
    <location>
        <position position="1"/>
    </location>
</feature>
<feature type="domain" description="MOSC" evidence="5">
    <location>
        <begin position="482"/>
        <end position="643"/>
    </location>
</feature>
<dbReference type="PANTHER" id="PTHR23402:SF1">
    <property type="entry name" value="PYROGLUTAMYL-PEPTIDASE I"/>
    <property type="match status" value="1"/>
</dbReference>
<dbReference type="SUPFAM" id="SSF53182">
    <property type="entry name" value="Pyrrolidone carboxyl peptidase (pyroglutamate aminopeptidase)"/>
    <property type="match status" value="1"/>
</dbReference>
<dbReference type="GO" id="GO:0008234">
    <property type="term" value="F:cysteine-type peptidase activity"/>
    <property type="evidence" value="ECO:0007669"/>
    <property type="project" value="UniProtKB-KW"/>
</dbReference>
<dbReference type="KEGG" id="trg:TRUGW13939_06464"/>
<gene>
    <name evidence="6" type="ORF">TRUGW13939_06464</name>
</gene>
<dbReference type="RefSeq" id="XP_035345508.1">
    <property type="nucleotide sequence ID" value="XM_035489615.1"/>
</dbReference>
<dbReference type="GeneID" id="55993959"/>
<dbReference type="GO" id="GO:0030170">
    <property type="term" value="F:pyridoxal phosphate binding"/>
    <property type="evidence" value="ECO:0007669"/>
    <property type="project" value="InterPro"/>
</dbReference>
<organism evidence="6 7">
    <name type="scientific">Talaromyces rugulosus</name>
    <name type="common">Penicillium rugulosum</name>
    <dbReference type="NCBI Taxonomy" id="121627"/>
    <lineage>
        <taxon>Eukaryota</taxon>
        <taxon>Fungi</taxon>
        <taxon>Dikarya</taxon>
        <taxon>Ascomycota</taxon>
        <taxon>Pezizomycotina</taxon>
        <taxon>Eurotiomycetes</taxon>
        <taxon>Eurotiomycetidae</taxon>
        <taxon>Eurotiales</taxon>
        <taxon>Trichocomaceae</taxon>
        <taxon>Talaromyces</taxon>
        <taxon>Talaromyces sect. Islandici</taxon>
    </lineage>
</organism>
<sequence length="653" mass="72965">LVDSVNRRKFLAATEAMGDIGIAVDPATPTSPEPITVLVTGFGPFKDNLVNASHLIASSLPPSIALPPTSGKTGEAPARTIHIHAHPTPFPVSYHTVRTLLPTILEDFARDHNGKRPDLTVHIGIAPNRQWYSVETRAFRDNYRITDINEKLGYDDGEKIWKEKGLPAVMYPLPVDNADTASKAKGSEHKITPFPPNRHFLQTWQSNASPGTDLRISDDAGRYMCEFIFYSSLALAYEERRPQSVMFLHIPSATDDASLELGAEAAVALIKSAAICWIDEALDPKKTVNVHRTTMDILSNIKIPPAPLQLAIAGALILARILAIFIWPQLRKLQSNCLQLLARHQRRQSYEIVTLRVYPIKSCRGFTLPKTTLLKHGLDLDRRWMFVDARTGRFITIRQTPRMTLINPSLSEDGLQLQLRIFGDDKVVSVPARPSEEWLQANTTLGDVKIWNTRTDGYYYGPEVNDTISQFLNRPVCLVYNGPTERLLEGNGNEKNLGRVQNTHFADMMPVLIASESSIGELNARLTQKGESPITIERFRPNIIVKGNAPWSEDSWKTVRIVPSGPNTKNKKPIDIDVVCRCARCQVPNVEPSTAEKHSNEPWDTLMSYRVIDKGSKYKPCFGMLCCPRSEGEIAVGMKLEVLAETDQHFIID</sequence>
<comment type="similarity">
    <text evidence="1">Belongs to the peptidase C15 family.</text>
</comment>
<keyword evidence="2" id="KW-0645">Protease</keyword>
<evidence type="ECO:0000256" key="3">
    <source>
        <dbReference type="ARBA" id="ARBA00022801"/>
    </source>
</evidence>
<keyword evidence="7" id="KW-1185">Reference proteome</keyword>
<evidence type="ECO:0000313" key="7">
    <source>
        <dbReference type="Proteomes" id="UP000509510"/>
    </source>
</evidence>
<reference evidence="7" key="1">
    <citation type="submission" date="2020-06" db="EMBL/GenBank/DDBJ databases">
        <title>A chromosome-scale genome assembly of Talaromyces rugulosus W13939.</title>
        <authorList>
            <person name="Wang B."/>
            <person name="Guo L."/>
            <person name="Ye K."/>
            <person name="Wang L."/>
        </authorList>
    </citation>
    <scope>NUCLEOTIDE SEQUENCE [LARGE SCALE GENOMIC DNA]</scope>
    <source>
        <strain evidence="7">W13939</strain>
    </source>
</reference>
<dbReference type="PANTHER" id="PTHR23402">
    <property type="entry name" value="PROTEASE FAMILY C15 PYROGLUTAMYL-PEPTIDASE I-RELATED"/>
    <property type="match status" value="1"/>
</dbReference>
<protein>
    <recommendedName>
        <fullName evidence="5">MOSC domain-containing protein</fullName>
    </recommendedName>
</protein>
<dbReference type="SUPFAM" id="SSF141673">
    <property type="entry name" value="MOSC N-terminal domain-like"/>
    <property type="match status" value="1"/>
</dbReference>
<keyword evidence="3" id="KW-0378">Hydrolase</keyword>
<evidence type="ECO:0000313" key="6">
    <source>
        <dbReference type="EMBL" id="QKX59330.1"/>
    </source>
</evidence>
<dbReference type="InterPro" id="IPR005302">
    <property type="entry name" value="MoCF_Sase_C"/>
</dbReference>
<evidence type="ECO:0000256" key="2">
    <source>
        <dbReference type="ARBA" id="ARBA00022670"/>
    </source>
</evidence>
<dbReference type="AlphaFoldDB" id="A0A7H8QZ03"/>
<dbReference type="InterPro" id="IPR011037">
    <property type="entry name" value="Pyrv_Knase-like_insert_dom_sf"/>
</dbReference>
<accession>A0A7H8QZ03</accession>